<comment type="caution">
    <text evidence="1">The sequence shown here is derived from an EMBL/GenBank/DDBJ whole genome shotgun (WGS) entry which is preliminary data.</text>
</comment>
<sequence>MNRLTKTSKMEKIISPAITQMKVMIIVCQNVAKKNTPAQRFHVTIII</sequence>
<keyword evidence="2" id="KW-1185">Reference proteome</keyword>
<evidence type="ECO:0000313" key="2">
    <source>
        <dbReference type="Proteomes" id="UP001057291"/>
    </source>
</evidence>
<organism evidence="1 2">
    <name type="scientific">Collibacillus ludicampi</name>
    <dbReference type="NCBI Taxonomy" id="2771369"/>
    <lineage>
        <taxon>Bacteria</taxon>
        <taxon>Bacillati</taxon>
        <taxon>Bacillota</taxon>
        <taxon>Bacilli</taxon>
        <taxon>Bacillales</taxon>
        <taxon>Alicyclobacillaceae</taxon>
        <taxon>Collibacillus</taxon>
    </lineage>
</organism>
<reference evidence="1" key="1">
    <citation type="journal article" date="2023" name="Int. J. Syst. Evol. Microbiol.">
        <title>Collibacillus ludicampi gen. nov., sp. nov., a new soil bacterium of the family Alicyclobacillaceae.</title>
        <authorList>
            <person name="Jojima T."/>
            <person name="Ioku Y."/>
            <person name="Fukuta Y."/>
            <person name="Shirasaka N."/>
            <person name="Matsumura Y."/>
            <person name="Mori M."/>
        </authorList>
    </citation>
    <scope>NUCLEOTIDE SEQUENCE</scope>
    <source>
        <strain evidence="1">TP075</strain>
    </source>
</reference>
<protein>
    <submittedName>
        <fullName evidence="1">Uncharacterized protein</fullName>
    </submittedName>
</protein>
<accession>A0AAV4LB16</accession>
<proteinExistence type="predicted"/>
<dbReference type="AlphaFoldDB" id="A0AAV4LB16"/>
<gene>
    <name evidence="1" type="ORF">DNHGIG_05860</name>
</gene>
<evidence type="ECO:0000313" key="1">
    <source>
        <dbReference type="EMBL" id="GIM45037.1"/>
    </source>
</evidence>
<dbReference type="EMBL" id="BOQE01000001">
    <property type="protein sequence ID" value="GIM45037.1"/>
    <property type="molecule type" value="Genomic_DNA"/>
</dbReference>
<name>A0AAV4LB16_9BACL</name>
<dbReference type="Proteomes" id="UP001057291">
    <property type="component" value="Unassembled WGS sequence"/>
</dbReference>